<dbReference type="CDD" id="cd00075">
    <property type="entry name" value="HATPase"/>
    <property type="match status" value="1"/>
</dbReference>
<comment type="subcellular location">
    <subcellularLocation>
        <location evidence="2">Membrane</location>
    </subcellularLocation>
</comment>
<dbReference type="SUPFAM" id="SSF55874">
    <property type="entry name" value="ATPase domain of HSP90 chaperone/DNA topoisomerase II/histidine kinase"/>
    <property type="match status" value="1"/>
</dbReference>
<reference evidence="10 11" key="1">
    <citation type="journal article" date="2017" name="Genome Announc.">
        <title>Draft Genome Sequence of Romboutsia maritimum sp. nov. Strain CCRI-22766(T), Isolated from Coastal Estuarine Mud.</title>
        <authorList>
            <person name="Maheux A.F."/>
            <person name="Boudreau D.K."/>
            <person name="Berube E."/>
            <person name="Boissinot M."/>
            <person name="Raymond F."/>
            <person name="Brodeur S."/>
            <person name="Corbeil J."/>
            <person name="Brightwell G."/>
            <person name="Broda D."/>
            <person name="Omar R.F."/>
            <person name="Bergeron M.G."/>
        </authorList>
    </citation>
    <scope>NUCLEOTIDE SEQUENCE [LARGE SCALE GENOMIC DNA]</scope>
    <source>
        <strain evidence="10 11">CCRI-22766</strain>
    </source>
</reference>
<dbReference type="Gene3D" id="3.30.565.10">
    <property type="entry name" value="Histidine kinase-like ATPase, C-terminal domain"/>
    <property type="match status" value="1"/>
</dbReference>
<gene>
    <name evidence="10" type="ORF">CHF27_012005</name>
</gene>
<dbReference type="OrthoDB" id="9792991at2"/>
<dbReference type="SMART" id="SM00388">
    <property type="entry name" value="HisKA"/>
    <property type="match status" value="1"/>
</dbReference>
<name>A0A371IQF3_9FIRM</name>
<dbReference type="PANTHER" id="PTHR45453">
    <property type="entry name" value="PHOSPHATE REGULON SENSOR PROTEIN PHOR"/>
    <property type="match status" value="1"/>
</dbReference>
<dbReference type="InterPro" id="IPR050351">
    <property type="entry name" value="BphY/WalK/GraS-like"/>
</dbReference>
<keyword evidence="6 10" id="KW-0418">Kinase</keyword>
<evidence type="ECO:0000256" key="7">
    <source>
        <dbReference type="ARBA" id="ARBA00023012"/>
    </source>
</evidence>
<dbReference type="RefSeq" id="WP_095405327.1">
    <property type="nucleotide sequence ID" value="NZ_NOJZ02000030.1"/>
</dbReference>
<dbReference type="AlphaFoldDB" id="A0A371IQF3"/>
<evidence type="ECO:0000259" key="9">
    <source>
        <dbReference type="PROSITE" id="PS50109"/>
    </source>
</evidence>
<dbReference type="Proteomes" id="UP000243494">
    <property type="component" value="Unassembled WGS sequence"/>
</dbReference>
<dbReference type="PRINTS" id="PR01780">
    <property type="entry name" value="LANTIREGPROT"/>
</dbReference>
<sequence>MENIWMIATFILLITLIIFIIYHIYYRKNIKHITKQLEEIINIKDTNQLLTVLARQKDITSLVNILNNQLNENRLSSIQIKRLNKNFRDSITNISHDLRTPLTTAGGYVQMLQSDVTEEERQEYLAIVLERQNTVKKLLEQLFEYVRIESGEIVYERVPIDAKNIFIDILAMYYDDFFKKGQEPTVIFPKNPCIIKGDEQGLKRIFSNILFNAITHGSGDYRFEIQETDGYTFTFSNLSESMTKDDLNYIFDRFYTKDKSRNKKTTGLGLSIAKEIVKQLDGKIDAYYCNGRFSISVSFPKSEKFTS</sequence>
<keyword evidence="5" id="KW-0808">Transferase</keyword>
<dbReference type="EC" id="2.7.13.3" evidence="3"/>
<dbReference type="InterPro" id="IPR003661">
    <property type="entry name" value="HisK_dim/P_dom"/>
</dbReference>
<dbReference type="Pfam" id="PF02518">
    <property type="entry name" value="HATPase_c"/>
    <property type="match status" value="1"/>
</dbReference>
<comment type="caution">
    <text evidence="10">The sequence shown here is derived from an EMBL/GenBank/DDBJ whole genome shotgun (WGS) entry which is preliminary data.</text>
</comment>
<keyword evidence="4" id="KW-0597">Phosphoprotein</keyword>
<organism evidence="10 11">
    <name type="scientific">Romboutsia maritimum</name>
    <dbReference type="NCBI Taxonomy" id="2020948"/>
    <lineage>
        <taxon>Bacteria</taxon>
        <taxon>Bacillati</taxon>
        <taxon>Bacillota</taxon>
        <taxon>Clostridia</taxon>
        <taxon>Peptostreptococcales</taxon>
        <taxon>Peptostreptococcaceae</taxon>
        <taxon>Romboutsia</taxon>
    </lineage>
</organism>
<evidence type="ECO:0000313" key="11">
    <source>
        <dbReference type="Proteomes" id="UP000243494"/>
    </source>
</evidence>
<dbReference type="PANTHER" id="PTHR45453:SF1">
    <property type="entry name" value="PHOSPHATE REGULON SENSOR PROTEIN PHOR"/>
    <property type="match status" value="1"/>
</dbReference>
<proteinExistence type="predicted"/>
<dbReference type="GO" id="GO:0005886">
    <property type="term" value="C:plasma membrane"/>
    <property type="evidence" value="ECO:0007669"/>
    <property type="project" value="TreeGrafter"/>
</dbReference>
<evidence type="ECO:0000256" key="6">
    <source>
        <dbReference type="ARBA" id="ARBA00022777"/>
    </source>
</evidence>
<feature type="domain" description="Histidine kinase" evidence="9">
    <location>
        <begin position="93"/>
        <end position="303"/>
    </location>
</feature>
<evidence type="ECO:0000256" key="5">
    <source>
        <dbReference type="ARBA" id="ARBA00022679"/>
    </source>
</evidence>
<dbReference type="EMBL" id="NOJZ02000030">
    <property type="protein sequence ID" value="RDY22693.1"/>
    <property type="molecule type" value="Genomic_DNA"/>
</dbReference>
<evidence type="ECO:0000313" key="10">
    <source>
        <dbReference type="EMBL" id="RDY22693.1"/>
    </source>
</evidence>
<dbReference type="SMART" id="SM00387">
    <property type="entry name" value="HATPase_c"/>
    <property type="match status" value="1"/>
</dbReference>
<feature type="transmembrane region" description="Helical" evidence="8">
    <location>
        <begin position="6"/>
        <end position="25"/>
    </location>
</feature>
<dbReference type="Gene3D" id="1.10.287.130">
    <property type="match status" value="1"/>
</dbReference>
<keyword evidence="11" id="KW-1185">Reference proteome</keyword>
<evidence type="ECO:0000256" key="8">
    <source>
        <dbReference type="SAM" id="Phobius"/>
    </source>
</evidence>
<comment type="catalytic activity">
    <reaction evidence="1">
        <text>ATP + protein L-histidine = ADP + protein N-phospho-L-histidine.</text>
        <dbReference type="EC" id="2.7.13.3"/>
    </reaction>
</comment>
<dbReference type="CDD" id="cd00082">
    <property type="entry name" value="HisKA"/>
    <property type="match status" value="1"/>
</dbReference>
<protein>
    <recommendedName>
        <fullName evidence="3">histidine kinase</fullName>
        <ecNumber evidence="3">2.7.13.3</ecNumber>
    </recommendedName>
</protein>
<dbReference type="InterPro" id="IPR036890">
    <property type="entry name" value="HATPase_C_sf"/>
</dbReference>
<keyword evidence="8" id="KW-0812">Transmembrane</keyword>
<keyword evidence="8" id="KW-1133">Transmembrane helix</keyword>
<evidence type="ECO:0000256" key="2">
    <source>
        <dbReference type="ARBA" id="ARBA00004370"/>
    </source>
</evidence>
<dbReference type="PROSITE" id="PS50109">
    <property type="entry name" value="HIS_KIN"/>
    <property type="match status" value="1"/>
</dbReference>
<dbReference type="InterPro" id="IPR036097">
    <property type="entry name" value="HisK_dim/P_sf"/>
</dbReference>
<dbReference type="InterPro" id="IPR003594">
    <property type="entry name" value="HATPase_dom"/>
</dbReference>
<dbReference type="SUPFAM" id="SSF47384">
    <property type="entry name" value="Homodimeric domain of signal transducing histidine kinase"/>
    <property type="match status" value="1"/>
</dbReference>
<dbReference type="InterPro" id="IPR008358">
    <property type="entry name" value="Sig_transdc_His_kin/Pase_MprB"/>
</dbReference>
<dbReference type="GO" id="GO:0016036">
    <property type="term" value="P:cellular response to phosphate starvation"/>
    <property type="evidence" value="ECO:0007669"/>
    <property type="project" value="TreeGrafter"/>
</dbReference>
<keyword evidence="8" id="KW-0472">Membrane</keyword>
<keyword evidence="7" id="KW-0902">Two-component regulatory system</keyword>
<evidence type="ECO:0000256" key="3">
    <source>
        <dbReference type="ARBA" id="ARBA00012438"/>
    </source>
</evidence>
<accession>A0A371IQF3</accession>
<dbReference type="GO" id="GO:0000155">
    <property type="term" value="F:phosphorelay sensor kinase activity"/>
    <property type="evidence" value="ECO:0007669"/>
    <property type="project" value="InterPro"/>
</dbReference>
<dbReference type="GO" id="GO:0004721">
    <property type="term" value="F:phosphoprotein phosphatase activity"/>
    <property type="evidence" value="ECO:0007669"/>
    <property type="project" value="TreeGrafter"/>
</dbReference>
<evidence type="ECO:0000256" key="1">
    <source>
        <dbReference type="ARBA" id="ARBA00000085"/>
    </source>
</evidence>
<dbReference type="InterPro" id="IPR005467">
    <property type="entry name" value="His_kinase_dom"/>
</dbReference>
<dbReference type="Pfam" id="PF00512">
    <property type="entry name" value="HisKA"/>
    <property type="match status" value="1"/>
</dbReference>
<evidence type="ECO:0000256" key="4">
    <source>
        <dbReference type="ARBA" id="ARBA00022553"/>
    </source>
</evidence>